<organism evidence="2 3">
    <name type="scientific">Bifidobacterium margollesii</name>
    <dbReference type="NCBI Taxonomy" id="2020964"/>
    <lineage>
        <taxon>Bacteria</taxon>
        <taxon>Bacillati</taxon>
        <taxon>Actinomycetota</taxon>
        <taxon>Actinomycetes</taxon>
        <taxon>Bifidobacteriales</taxon>
        <taxon>Bifidobacteriaceae</taxon>
        <taxon>Bifidobacterium</taxon>
    </lineage>
</organism>
<reference evidence="2 3" key="1">
    <citation type="submission" date="2017-07" db="EMBL/GenBank/DDBJ databases">
        <title>Bifidobacterium novel species.</title>
        <authorList>
            <person name="Lugli G.A."/>
            <person name="Milani C."/>
            <person name="Duranti S."/>
            <person name="Mangifesta M."/>
        </authorList>
    </citation>
    <scope>NUCLEOTIDE SEQUENCE [LARGE SCALE GENOMIC DNA]</scope>
    <source>
        <strain evidence="3">Uis1B</strain>
    </source>
</reference>
<keyword evidence="3" id="KW-1185">Reference proteome</keyword>
<gene>
    <name evidence="2" type="ORF">Uis1B_0772</name>
</gene>
<protein>
    <submittedName>
        <fullName evidence="2">Uncharacterized protein</fullName>
    </submittedName>
</protein>
<name>A0A2N5JB64_9BIFI</name>
<evidence type="ECO:0000313" key="3">
    <source>
        <dbReference type="Proteomes" id="UP000235050"/>
    </source>
</evidence>
<feature type="region of interest" description="Disordered" evidence="1">
    <location>
        <begin position="1"/>
        <end position="25"/>
    </location>
</feature>
<feature type="region of interest" description="Disordered" evidence="1">
    <location>
        <begin position="64"/>
        <end position="94"/>
    </location>
</feature>
<dbReference type="EMBL" id="NMWU01000011">
    <property type="protein sequence ID" value="PLS31431.1"/>
    <property type="molecule type" value="Genomic_DNA"/>
</dbReference>
<sequence length="94" mass="10070">MTSSLTDSLTSSMTDRRTDTDARQIEFPADRRTVFVSTQPGTIAVTGRTLSLRHIAAAIAYSPGLAHSPSSSHGPNLSRRAGFHRSGTTKLART</sequence>
<dbReference type="Proteomes" id="UP000235050">
    <property type="component" value="Unassembled WGS sequence"/>
</dbReference>
<dbReference type="RefSeq" id="WP_101615784.1">
    <property type="nucleotide sequence ID" value="NZ_NMWU01000011.1"/>
</dbReference>
<evidence type="ECO:0000313" key="2">
    <source>
        <dbReference type="EMBL" id="PLS31431.1"/>
    </source>
</evidence>
<accession>A0A2N5JB64</accession>
<evidence type="ECO:0000256" key="1">
    <source>
        <dbReference type="SAM" id="MobiDB-lite"/>
    </source>
</evidence>
<proteinExistence type="predicted"/>
<feature type="compositionally biased region" description="Low complexity" evidence="1">
    <location>
        <begin position="1"/>
        <end position="13"/>
    </location>
</feature>
<comment type="caution">
    <text evidence="2">The sequence shown here is derived from an EMBL/GenBank/DDBJ whole genome shotgun (WGS) entry which is preliminary data.</text>
</comment>
<feature type="compositionally biased region" description="Basic and acidic residues" evidence="1">
    <location>
        <begin position="14"/>
        <end position="25"/>
    </location>
</feature>
<dbReference type="AlphaFoldDB" id="A0A2N5JB64"/>